<evidence type="ECO:0000256" key="1">
    <source>
        <dbReference type="SAM" id="MobiDB-lite"/>
    </source>
</evidence>
<dbReference type="EMBL" id="ATLV01026009">
    <property type="status" value="NOT_ANNOTATED_CDS"/>
    <property type="molecule type" value="Genomic_DNA"/>
</dbReference>
<dbReference type="EnsemblMetazoa" id="ASIC021089-RA">
    <property type="protein sequence ID" value="ASIC021089-PA"/>
    <property type="gene ID" value="ASIC021089"/>
</dbReference>
<reference evidence="2 4" key="1">
    <citation type="journal article" date="2014" name="BMC Genomics">
        <title>Genome sequence of Anopheles sinensis provides insight into genetics basis of mosquito competence for malaria parasites.</title>
        <authorList>
            <person name="Zhou D."/>
            <person name="Zhang D."/>
            <person name="Ding G."/>
            <person name="Shi L."/>
            <person name="Hou Q."/>
            <person name="Ye Y."/>
            <person name="Xu Y."/>
            <person name="Zhou H."/>
            <person name="Xiong C."/>
            <person name="Li S."/>
            <person name="Yu J."/>
            <person name="Hong S."/>
            <person name="Yu X."/>
            <person name="Zou P."/>
            <person name="Chen C."/>
            <person name="Chang X."/>
            <person name="Wang W."/>
            <person name="Lv Y."/>
            <person name="Sun Y."/>
            <person name="Ma L."/>
            <person name="Shen B."/>
            <person name="Zhu C."/>
        </authorList>
    </citation>
    <scope>NUCLEOTIDE SEQUENCE [LARGE SCALE GENOMIC DNA]</scope>
</reference>
<evidence type="ECO:0000313" key="4">
    <source>
        <dbReference type="Proteomes" id="UP000030765"/>
    </source>
</evidence>
<protein>
    <submittedName>
        <fullName evidence="2 3">Uncharacterized protein</fullName>
    </submittedName>
</protein>
<keyword evidence="4" id="KW-1185">Reference proteome</keyword>
<feature type="region of interest" description="Disordered" evidence="1">
    <location>
        <begin position="1"/>
        <end position="58"/>
    </location>
</feature>
<name>A0A084WRB5_ANOSI</name>
<feature type="compositionally biased region" description="Polar residues" evidence="1">
    <location>
        <begin position="39"/>
        <end position="58"/>
    </location>
</feature>
<evidence type="ECO:0000313" key="3">
    <source>
        <dbReference type="EnsemblMetazoa" id="ASIC021089-PA"/>
    </source>
</evidence>
<gene>
    <name evidence="2" type="ORF">ZHAS_00021089</name>
</gene>
<dbReference type="EMBL" id="KE525405">
    <property type="protein sequence ID" value="KFB52759.1"/>
    <property type="molecule type" value="Genomic_DNA"/>
</dbReference>
<sequence>MNNGCEWPYTHTHARRHSSPGNAGTGGNLIRGRFECATDSPNHAHTHTHTPSADTRSSETALGNVWPPRDLPLDRGTHFISVGLTLNECPPPPPAGGRIGAGGGHVSLVYVNINTETVFHALQAPGMGLVDATMGSCRVVLVVWW</sequence>
<proteinExistence type="predicted"/>
<dbReference type="AlphaFoldDB" id="A0A084WRB5"/>
<dbReference type="VEuPathDB" id="VectorBase:ASIC021089"/>
<organism evidence="2">
    <name type="scientific">Anopheles sinensis</name>
    <name type="common">Mosquito</name>
    <dbReference type="NCBI Taxonomy" id="74873"/>
    <lineage>
        <taxon>Eukaryota</taxon>
        <taxon>Metazoa</taxon>
        <taxon>Ecdysozoa</taxon>
        <taxon>Arthropoda</taxon>
        <taxon>Hexapoda</taxon>
        <taxon>Insecta</taxon>
        <taxon>Pterygota</taxon>
        <taxon>Neoptera</taxon>
        <taxon>Endopterygota</taxon>
        <taxon>Diptera</taxon>
        <taxon>Nematocera</taxon>
        <taxon>Culicoidea</taxon>
        <taxon>Culicidae</taxon>
        <taxon>Anophelinae</taxon>
        <taxon>Anopheles</taxon>
    </lineage>
</organism>
<evidence type="ECO:0000313" key="2">
    <source>
        <dbReference type="EMBL" id="KFB52759.1"/>
    </source>
</evidence>
<reference evidence="3" key="2">
    <citation type="submission" date="2020-05" db="UniProtKB">
        <authorList>
            <consortium name="EnsemblMetazoa"/>
        </authorList>
    </citation>
    <scope>IDENTIFICATION</scope>
</reference>
<dbReference type="Proteomes" id="UP000030765">
    <property type="component" value="Unassembled WGS sequence"/>
</dbReference>
<accession>A0A084WRB5</accession>